<feature type="transmembrane region" description="Helical" evidence="1">
    <location>
        <begin position="212"/>
        <end position="232"/>
    </location>
</feature>
<feature type="transmembrane region" description="Helical" evidence="1">
    <location>
        <begin position="121"/>
        <end position="138"/>
    </location>
</feature>
<evidence type="ECO:0000313" key="5">
    <source>
        <dbReference type="Proteomes" id="UP000220102"/>
    </source>
</evidence>
<evidence type="ECO:0000313" key="4">
    <source>
        <dbReference type="EMBL" id="PEN11460.1"/>
    </source>
</evidence>
<feature type="transmembrane region" description="Helical" evidence="1">
    <location>
        <begin position="67"/>
        <end position="85"/>
    </location>
</feature>
<feature type="transmembrane region" description="Helical" evidence="1">
    <location>
        <begin position="314"/>
        <end position="334"/>
    </location>
</feature>
<dbReference type="InterPro" id="IPR025105">
    <property type="entry name" value="DUF4010"/>
</dbReference>
<dbReference type="Pfam" id="PF13194">
    <property type="entry name" value="DUF4010"/>
    <property type="match status" value="1"/>
</dbReference>
<feature type="transmembrane region" description="Helical" evidence="1">
    <location>
        <begin position="274"/>
        <end position="294"/>
    </location>
</feature>
<sequence>MDASLPDLFYRFGAALVIGLLIGLQREYAFQEHEHQQEDELLAGARTFPLISLLGASFALLADVAQAPALLAMILAGVAVLLGVAHYQEAKEANTGLTTEIAALLTLSVGMLCAWDEIELAAALGVATTVLLALKVQTRSFAKTISREDVFATLKFAVITAVILPILPQQGYGPPPFDVLVPYDVWLIVILISGISFLGYVAIQVVGARRGVGLTGILGGLASSTAVTLSLAQRSRDAPSLARSFSMGVVLAWTVMFLRVLVEVAAVNVSLLRVVGIPILAMMAAGILYAVYLYMAHDSGAESDATEMKNPFRLTPAITFGILYAVILVATSAAQNYFGDAGIYVTSLVSGLADVDAITLSMARLSGPAGDVEAETAARAIVIGAAANTLLKGGIVFFTGTKSIRRPILGGMAAIIATAAATIWFI</sequence>
<dbReference type="PANTHER" id="PTHR39084:SF1">
    <property type="entry name" value="DUF4010 DOMAIN-CONTAINING PROTEIN"/>
    <property type="match status" value="1"/>
</dbReference>
<keyword evidence="1" id="KW-0472">Membrane</keyword>
<feature type="domain" description="MgtC/SapB/SrpB/YhiD N-terminal" evidence="2">
    <location>
        <begin position="13"/>
        <end position="138"/>
    </location>
</feature>
<comment type="caution">
    <text evidence="4">The sequence shown here is derived from an EMBL/GenBank/DDBJ whole genome shotgun (WGS) entry which is preliminary data.</text>
</comment>
<feature type="transmembrane region" description="Helical" evidence="1">
    <location>
        <begin position="380"/>
        <end position="400"/>
    </location>
</feature>
<organism evidence="4 5">
    <name type="scientific">Longibacter salinarum</name>
    <dbReference type="NCBI Taxonomy" id="1850348"/>
    <lineage>
        <taxon>Bacteria</taxon>
        <taxon>Pseudomonadati</taxon>
        <taxon>Rhodothermota</taxon>
        <taxon>Rhodothermia</taxon>
        <taxon>Rhodothermales</taxon>
        <taxon>Salisaetaceae</taxon>
        <taxon>Longibacter</taxon>
    </lineage>
</organism>
<keyword evidence="1" id="KW-0812">Transmembrane</keyword>
<gene>
    <name evidence="4" type="ORF">CRI94_15620</name>
</gene>
<dbReference type="EMBL" id="PDEQ01000009">
    <property type="protein sequence ID" value="PEN11460.1"/>
    <property type="molecule type" value="Genomic_DNA"/>
</dbReference>
<dbReference type="Proteomes" id="UP000220102">
    <property type="component" value="Unassembled WGS sequence"/>
</dbReference>
<dbReference type="InterPro" id="IPR049177">
    <property type="entry name" value="MgtC_SapB_SrpB_YhiD_N"/>
</dbReference>
<dbReference type="Pfam" id="PF02308">
    <property type="entry name" value="MgtC"/>
    <property type="match status" value="1"/>
</dbReference>
<feature type="transmembrane region" description="Helical" evidence="1">
    <location>
        <begin position="97"/>
        <end position="115"/>
    </location>
</feature>
<feature type="transmembrane region" description="Helical" evidence="1">
    <location>
        <begin position="407"/>
        <end position="425"/>
    </location>
</feature>
<feature type="transmembrane region" description="Helical" evidence="1">
    <location>
        <begin position="150"/>
        <end position="168"/>
    </location>
</feature>
<keyword evidence="1" id="KW-1133">Transmembrane helix</keyword>
<feature type="domain" description="DUF4010" evidence="3">
    <location>
        <begin position="190"/>
        <end position="400"/>
    </location>
</feature>
<dbReference type="OrthoDB" id="9813718at2"/>
<evidence type="ECO:0000259" key="3">
    <source>
        <dbReference type="Pfam" id="PF13194"/>
    </source>
</evidence>
<reference evidence="4 5" key="1">
    <citation type="submission" date="2017-10" db="EMBL/GenBank/DDBJ databases">
        <title>Draft genome of Longibacter Salinarum.</title>
        <authorList>
            <person name="Goh K.M."/>
            <person name="Shamsir M.S."/>
            <person name="Lim S.W."/>
        </authorList>
    </citation>
    <scope>NUCLEOTIDE SEQUENCE [LARGE SCALE GENOMIC DNA]</scope>
    <source>
        <strain evidence="4 5">KCTC 52045</strain>
    </source>
</reference>
<keyword evidence="5" id="KW-1185">Reference proteome</keyword>
<name>A0A2A8CUN3_9BACT</name>
<evidence type="ECO:0000259" key="2">
    <source>
        <dbReference type="Pfam" id="PF02308"/>
    </source>
</evidence>
<feature type="transmembrane region" description="Helical" evidence="1">
    <location>
        <begin position="244"/>
        <end position="262"/>
    </location>
</feature>
<evidence type="ECO:0000256" key="1">
    <source>
        <dbReference type="SAM" id="Phobius"/>
    </source>
</evidence>
<proteinExistence type="predicted"/>
<protein>
    <submittedName>
        <fullName evidence="4">Uncharacterized protein</fullName>
    </submittedName>
</protein>
<dbReference type="RefSeq" id="WP_098078069.1">
    <property type="nucleotide sequence ID" value="NZ_PDEQ01000009.1"/>
</dbReference>
<feature type="transmembrane region" description="Helical" evidence="1">
    <location>
        <begin position="341"/>
        <end position="360"/>
    </location>
</feature>
<dbReference type="PANTHER" id="PTHR39084">
    <property type="entry name" value="MEMBRANE PROTEIN-RELATED"/>
    <property type="match status" value="1"/>
</dbReference>
<feature type="transmembrane region" description="Helical" evidence="1">
    <location>
        <begin position="180"/>
        <end position="200"/>
    </location>
</feature>
<accession>A0A2A8CUN3</accession>
<dbReference type="AlphaFoldDB" id="A0A2A8CUN3"/>